<accession>A0A1I7RJK6</accession>
<evidence type="ECO:0000313" key="3">
    <source>
        <dbReference type="WBParaSite" id="BXY_0088800.1"/>
    </source>
</evidence>
<dbReference type="GO" id="GO:0007606">
    <property type="term" value="P:sensory perception of chemical stimulus"/>
    <property type="evidence" value="ECO:0007669"/>
    <property type="project" value="InterPro"/>
</dbReference>
<name>A0A1I7RJK6_BURXY</name>
<comment type="similarity">
    <text evidence="1">Belongs to the nematode receptor-like protein sre family.</text>
</comment>
<proteinExistence type="inferred from homology"/>
<evidence type="ECO:0000313" key="2">
    <source>
        <dbReference type="Proteomes" id="UP000095284"/>
    </source>
</evidence>
<reference evidence="3" key="1">
    <citation type="submission" date="2016-11" db="UniProtKB">
        <authorList>
            <consortium name="WormBaseParasite"/>
        </authorList>
    </citation>
    <scope>IDENTIFICATION</scope>
</reference>
<dbReference type="WBParaSite" id="BXY_0088800.1">
    <property type="protein sequence ID" value="BXY_0088800.1"/>
    <property type="gene ID" value="BXY_0088800"/>
</dbReference>
<dbReference type="AlphaFoldDB" id="A0A1I7RJK6"/>
<dbReference type="Proteomes" id="UP000095284">
    <property type="component" value="Unplaced"/>
</dbReference>
<dbReference type="GO" id="GO:0016020">
    <property type="term" value="C:membrane"/>
    <property type="evidence" value="ECO:0007669"/>
    <property type="project" value="InterPro"/>
</dbReference>
<sequence length="378" mass="43493">MMPTFTAMFNLSINRIGPLALFGYQENDPAVQSLRQVAYFTVGYLPYYEFLSCAVCICANGYSSFRFMNVGTFSKNFRIVMIATNIMISCVALIRPICFLVPEESYMLKTNNYLLIFTMYSLGFINQVCVLIFDVKYIIIGFERRMAFKNRATYEYSQDGTTIRVFCGIVCTLLLMATAKVGLFLKLRDLPPDLALHKAFMLDSDFATWVFCHTIAVAGWVYGFQTVHELSRRANQTRHTGSLTESFTVKEILNVIKVIKPVIHAYIVVMVIAFTIVMLMLPCIYTGVMDESDMYYQAIVTFEYALLDTYNVFASCYMVWNFKPLRRALKQDITSCFRKKCFSVEVEPESVEKYSAMQGTDLYFEQLTKSWKLDAHMK</sequence>
<organism evidence="2 3">
    <name type="scientific">Bursaphelenchus xylophilus</name>
    <name type="common">Pinewood nematode worm</name>
    <name type="synonym">Aphelenchoides xylophilus</name>
    <dbReference type="NCBI Taxonomy" id="6326"/>
    <lineage>
        <taxon>Eukaryota</taxon>
        <taxon>Metazoa</taxon>
        <taxon>Ecdysozoa</taxon>
        <taxon>Nematoda</taxon>
        <taxon>Chromadorea</taxon>
        <taxon>Rhabditida</taxon>
        <taxon>Tylenchina</taxon>
        <taxon>Tylenchomorpha</taxon>
        <taxon>Aphelenchoidea</taxon>
        <taxon>Aphelenchoididae</taxon>
        <taxon>Bursaphelenchus</taxon>
    </lineage>
</organism>
<protein>
    <submittedName>
        <fullName evidence="3">G protein-coupled receptor</fullName>
    </submittedName>
</protein>
<dbReference type="InterPro" id="IPR004151">
    <property type="entry name" value="7TM_GPCR_serpentine_rcpt_Sre"/>
</dbReference>
<dbReference type="Pfam" id="PF03125">
    <property type="entry name" value="Sre"/>
    <property type="match status" value="1"/>
</dbReference>
<evidence type="ECO:0000256" key="1">
    <source>
        <dbReference type="ARBA" id="ARBA00006803"/>
    </source>
</evidence>